<accession>A0ABT1ZBV9</accession>
<dbReference type="EMBL" id="JANTHX010000003">
    <property type="protein sequence ID" value="MCS0498181.1"/>
    <property type="molecule type" value="Genomic_DNA"/>
</dbReference>
<dbReference type="Proteomes" id="UP001205337">
    <property type="component" value="Unassembled WGS sequence"/>
</dbReference>
<gene>
    <name evidence="1" type="ORF">NUH29_01295</name>
</gene>
<evidence type="ECO:0000313" key="1">
    <source>
        <dbReference type="EMBL" id="MCS0498181.1"/>
    </source>
</evidence>
<keyword evidence="2" id="KW-1185">Reference proteome</keyword>
<sequence length="76" mass="8054">MKGALLLIAGVAIGFVVAHEVSKTDAGKKFFDDVDSKAKEFGDAVVTGYKARESELRQAVANAQDAIDDLAKRAKS</sequence>
<name>A0ABT1ZBV9_9MICO</name>
<protein>
    <recommendedName>
        <fullName evidence="3">YtxH domain-containing protein</fullName>
    </recommendedName>
</protein>
<evidence type="ECO:0008006" key="3">
    <source>
        <dbReference type="Google" id="ProtNLM"/>
    </source>
</evidence>
<evidence type="ECO:0000313" key="2">
    <source>
        <dbReference type="Proteomes" id="UP001205337"/>
    </source>
</evidence>
<dbReference type="RefSeq" id="WP_258797054.1">
    <property type="nucleotide sequence ID" value="NZ_JANTHX010000003.1"/>
</dbReference>
<proteinExistence type="predicted"/>
<organism evidence="1 2">
    <name type="scientific">Protaetiibacter mangrovi</name>
    <dbReference type="NCBI Taxonomy" id="2970926"/>
    <lineage>
        <taxon>Bacteria</taxon>
        <taxon>Bacillati</taxon>
        <taxon>Actinomycetota</taxon>
        <taxon>Actinomycetes</taxon>
        <taxon>Micrococcales</taxon>
        <taxon>Microbacteriaceae</taxon>
        <taxon>Protaetiibacter</taxon>
    </lineage>
</organism>
<reference evidence="1 2" key="1">
    <citation type="submission" date="2022-08" db="EMBL/GenBank/DDBJ databases">
        <authorList>
            <person name="Li F."/>
        </authorList>
    </citation>
    <scope>NUCLEOTIDE SEQUENCE [LARGE SCALE GENOMIC DNA]</scope>
    <source>
        <strain evidence="1 2">10F1B-8-1</strain>
    </source>
</reference>
<comment type="caution">
    <text evidence="1">The sequence shown here is derived from an EMBL/GenBank/DDBJ whole genome shotgun (WGS) entry which is preliminary data.</text>
</comment>